<reference evidence="4" key="1">
    <citation type="submission" date="2016-06" db="UniProtKB">
        <authorList>
            <consortium name="WormBaseParasite"/>
        </authorList>
    </citation>
    <scope>IDENTIFICATION</scope>
</reference>
<evidence type="ECO:0000313" key="2">
    <source>
        <dbReference type="EMBL" id="VDK51524.1"/>
    </source>
</evidence>
<gene>
    <name evidence="2" type="ORF">GPUH_LOCUS5625</name>
</gene>
<protein>
    <submittedName>
        <fullName evidence="2 4">Uncharacterized protein</fullName>
    </submittedName>
</protein>
<evidence type="ECO:0000256" key="1">
    <source>
        <dbReference type="SAM" id="MobiDB-lite"/>
    </source>
</evidence>
<accession>A0A183DA83</accession>
<dbReference type="WBParaSite" id="GPUH_0000563201-mRNA-1">
    <property type="protein sequence ID" value="GPUH_0000563201-mRNA-1"/>
    <property type="gene ID" value="GPUH_0000563201"/>
</dbReference>
<name>A0A183DA83_9BILA</name>
<sequence length="118" mass="13117">MNLEILAREEELTATRRLSTAPAQIASFLPYSGAPPPKPPRTDRAVLSSLKKRKEREIAAATAASSDTPQSSQGRPEPLQQAPVHQLVLEEGNTLQKRVMETEKVTFFEKFSDFHSTK</sequence>
<dbReference type="EMBL" id="UYRT01012176">
    <property type="protein sequence ID" value="VDK51524.1"/>
    <property type="molecule type" value="Genomic_DNA"/>
</dbReference>
<keyword evidence="3" id="KW-1185">Reference proteome</keyword>
<evidence type="ECO:0000313" key="3">
    <source>
        <dbReference type="Proteomes" id="UP000271098"/>
    </source>
</evidence>
<proteinExistence type="predicted"/>
<dbReference type="Proteomes" id="UP000271098">
    <property type="component" value="Unassembled WGS sequence"/>
</dbReference>
<feature type="compositionally biased region" description="Polar residues" evidence="1">
    <location>
        <begin position="63"/>
        <end position="74"/>
    </location>
</feature>
<evidence type="ECO:0000313" key="4">
    <source>
        <dbReference type="WBParaSite" id="GPUH_0000563201-mRNA-1"/>
    </source>
</evidence>
<dbReference type="AlphaFoldDB" id="A0A183DA83"/>
<organism evidence="4">
    <name type="scientific">Gongylonema pulchrum</name>
    <dbReference type="NCBI Taxonomy" id="637853"/>
    <lineage>
        <taxon>Eukaryota</taxon>
        <taxon>Metazoa</taxon>
        <taxon>Ecdysozoa</taxon>
        <taxon>Nematoda</taxon>
        <taxon>Chromadorea</taxon>
        <taxon>Rhabditida</taxon>
        <taxon>Spirurina</taxon>
        <taxon>Spiruromorpha</taxon>
        <taxon>Spiruroidea</taxon>
        <taxon>Gongylonematidae</taxon>
        <taxon>Gongylonema</taxon>
    </lineage>
</organism>
<feature type="region of interest" description="Disordered" evidence="1">
    <location>
        <begin position="51"/>
        <end position="83"/>
    </location>
</feature>
<reference evidence="2 3" key="2">
    <citation type="submission" date="2018-11" db="EMBL/GenBank/DDBJ databases">
        <authorList>
            <consortium name="Pathogen Informatics"/>
        </authorList>
    </citation>
    <scope>NUCLEOTIDE SEQUENCE [LARGE SCALE GENOMIC DNA]</scope>
</reference>